<dbReference type="Proteomes" id="UP001207468">
    <property type="component" value="Unassembled WGS sequence"/>
</dbReference>
<dbReference type="EMBL" id="JAGFNK010000841">
    <property type="protein sequence ID" value="KAI9438456.1"/>
    <property type="molecule type" value="Genomic_DNA"/>
</dbReference>
<evidence type="ECO:0000313" key="1">
    <source>
        <dbReference type="EMBL" id="KAI9438456.1"/>
    </source>
</evidence>
<name>A0ACC0TSQ0_9AGAM</name>
<keyword evidence="2" id="KW-1185">Reference proteome</keyword>
<comment type="caution">
    <text evidence="1">The sequence shown here is derived from an EMBL/GenBank/DDBJ whole genome shotgun (WGS) entry which is preliminary data.</text>
</comment>
<organism evidence="1 2">
    <name type="scientific">Russula earlei</name>
    <dbReference type="NCBI Taxonomy" id="71964"/>
    <lineage>
        <taxon>Eukaryota</taxon>
        <taxon>Fungi</taxon>
        <taxon>Dikarya</taxon>
        <taxon>Basidiomycota</taxon>
        <taxon>Agaricomycotina</taxon>
        <taxon>Agaricomycetes</taxon>
        <taxon>Russulales</taxon>
        <taxon>Russulaceae</taxon>
        <taxon>Russula</taxon>
    </lineage>
</organism>
<proteinExistence type="predicted"/>
<sequence length="153" mass="16107">MKGRKKACSMHMHIHIVALAALYIACCVPVEVEAMATSLFLHHPFVAACPQNFFILCTPQHWHPPNARASLCHSSTASCPPCSATHALNPRQTITAWAEGNVDGPAGKGCANKTHSASKNPEGGTDGEGAVCEPGQGHARRACTCVQAAKERG</sequence>
<reference evidence="1" key="1">
    <citation type="submission" date="2021-03" db="EMBL/GenBank/DDBJ databases">
        <title>Evolutionary priming and transition to the ectomycorrhizal habit in an iconic lineage of mushroom-forming fungi: is preadaptation a requirement?</title>
        <authorList>
            <consortium name="DOE Joint Genome Institute"/>
            <person name="Looney B.P."/>
            <person name="Miyauchi S."/>
            <person name="Morin E."/>
            <person name="Drula E."/>
            <person name="Courty P.E."/>
            <person name="Chicoki N."/>
            <person name="Fauchery L."/>
            <person name="Kohler A."/>
            <person name="Kuo A."/>
            <person name="LaButti K."/>
            <person name="Pangilinan J."/>
            <person name="Lipzen A."/>
            <person name="Riley R."/>
            <person name="Andreopoulos W."/>
            <person name="He G."/>
            <person name="Johnson J."/>
            <person name="Barry K.W."/>
            <person name="Grigoriev I.V."/>
            <person name="Nagy L."/>
            <person name="Hibbett D."/>
            <person name="Henrissat B."/>
            <person name="Matheny P.B."/>
            <person name="Labbe J."/>
            <person name="Martin A.F."/>
        </authorList>
    </citation>
    <scope>NUCLEOTIDE SEQUENCE</scope>
    <source>
        <strain evidence="1">BPL698</strain>
    </source>
</reference>
<gene>
    <name evidence="1" type="ORF">F5148DRAFT_872560</name>
</gene>
<evidence type="ECO:0000313" key="2">
    <source>
        <dbReference type="Proteomes" id="UP001207468"/>
    </source>
</evidence>
<accession>A0ACC0TSQ0</accession>
<protein>
    <submittedName>
        <fullName evidence="1">Uncharacterized protein</fullName>
    </submittedName>
</protein>